<protein>
    <submittedName>
        <fullName evidence="6">RTA1 like protein</fullName>
    </submittedName>
</protein>
<dbReference type="OrthoDB" id="3358017at2759"/>
<gene>
    <name evidence="6" type="ORF">OE88DRAFT_1730520</name>
</gene>
<dbReference type="PANTHER" id="PTHR31465">
    <property type="entry name" value="PROTEIN RTA1-RELATED"/>
    <property type="match status" value="1"/>
</dbReference>
<dbReference type="GO" id="GO:0005886">
    <property type="term" value="C:plasma membrane"/>
    <property type="evidence" value="ECO:0007669"/>
    <property type="project" value="TreeGrafter"/>
</dbReference>
<evidence type="ECO:0000256" key="5">
    <source>
        <dbReference type="SAM" id="Phobius"/>
    </source>
</evidence>
<evidence type="ECO:0000256" key="2">
    <source>
        <dbReference type="ARBA" id="ARBA00022692"/>
    </source>
</evidence>
<proteinExistence type="predicted"/>
<dbReference type="EMBL" id="ML213503">
    <property type="protein sequence ID" value="TFK57102.1"/>
    <property type="molecule type" value="Genomic_DNA"/>
</dbReference>
<feature type="transmembrane region" description="Helical" evidence="5">
    <location>
        <begin position="124"/>
        <end position="145"/>
    </location>
</feature>
<keyword evidence="4 5" id="KW-0472">Membrane</keyword>
<accession>A0A5C3NI90</accession>
<dbReference type="Pfam" id="PF04479">
    <property type="entry name" value="RTA1"/>
    <property type="match status" value="1"/>
</dbReference>
<feature type="transmembrane region" description="Helical" evidence="5">
    <location>
        <begin position="165"/>
        <end position="188"/>
    </location>
</feature>
<dbReference type="GO" id="GO:0000324">
    <property type="term" value="C:fungal-type vacuole"/>
    <property type="evidence" value="ECO:0007669"/>
    <property type="project" value="TreeGrafter"/>
</dbReference>
<evidence type="ECO:0000256" key="4">
    <source>
        <dbReference type="ARBA" id="ARBA00023136"/>
    </source>
</evidence>
<feature type="transmembrane region" description="Helical" evidence="5">
    <location>
        <begin position="90"/>
        <end position="112"/>
    </location>
</feature>
<keyword evidence="7" id="KW-1185">Reference proteome</keyword>
<dbReference type="Proteomes" id="UP000305948">
    <property type="component" value="Unassembled WGS sequence"/>
</dbReference>
<feature type="transmembrane region" description="Helical" evidence="5">
    <location>
        <begin position="20"/>
        <end position="45"/>
    </location>
</feature>
<evidence type="ECO:0000313" key="6">
    <source>
        <dbReference type="EMBL" id="TFK57102.1"/>
    </source>
</evidence>
<feature type="transmembrane region" description="Helical" evidence="5">
    <location>
        <begin position="52"/>
        <end position="70"/>
    </location>
</feature>
<evidence type="ECO:0000256" key="1">
    <source>
        <dbReference type="ARBA" id="ARBA00004141"/>
    </source>
</evidence>
<keyword evidence="2 5" id="KW-0812">Transmembrane</keyword>
<dbReference type="PANTHER" id="PTHR31465:SF9">
    <property type="entry name" value="SPHINGOID LONG-CHAIN BASE TRANSPORTER RSB1"/>
    <property type="match status" value="1"/>
</dbReference>
<name>A0A5C3NI90_9AGAM</name>
<evidence type="ECO:0000313" key="7">
    <source>
        <dbReference type="Proteomes" id="UP000305948"/>
    </source>
</evidence>
<comment type="subcellular location">
    <subcellularLocation>
        <location evidence="1">Membrane</location>
        <topology evidence="1">Multi-pass membrane protein</topology>
    </subcellularLocation>
</comment>
<keyword evidence="3 5" id="KW-1133">Transmembrane helix</keyword>
<reference evidence="6 7" key="1">
    <citation type="journal article" date="2019" name="Nat. Ecol. Evol.">
        <title>Megaphylogeny resolves global patterns of mushroom evolution.</title>
        <authorList>
            <person name="Varga T."/>
            <person name="Krizsan K."/>
            <person name="Foldi C."/>
            <person name="Dima B."/>
            <person name="Sanchez-Garcia M."/>
            <person name="Sanchez-Ramirez S."/>
            <person name="Szollosi G.J."/>
            <person name="Szarkandi J.G."/>
            <person name="Papp V."/>
            <person name="Albert L."/>
            <person name="Andreopoulos W."/>
            <person name="Angelini C."/>
            <person name="Antonin V."/>
            <person name="Barry K.W."/>
            <person name="Bougher N.L."/>
            <person name="Buchanan P."/>
            <person name="Buyck B."/>
            <person name="Bense V."/>
            <person name="Catcheside P."/>
            <person name="Chovatia M."/>
            <person name="Cooper J."/>
            <person name="Damon W."/>
            <person name="Desjardin D."/>
            <person name="Finy P."/>
            <person name="Geml J."/>
            <person name="Haridas S."/>
            <person name="Hughes K."/>
            <person name="Justo A."/>
            <person name="Karasinski D."/>
            <person name="Kautmanova I."/>
            <person name="Kiss B."/>
            <person name="Kocsube S."/>
            <person name="Kotiranta H."/>
            <person name="LaButti K.M."/>
            <person name="Lechner B.E."/>
            <person name="Liimatainen K."/>
            <person name="Lipzen A."/>
            <person name="Lukacs Z."/>
            <person name="Mihaltcheva S."/>
            <person name="Morgado L.N."/>
            <person name="Niskanen T."/>
            <person name="Noordeloos M.E."/>
            <person name="Ohm R.A."/>
            <person name="Ortiz-Santana B."/>
            <person name="Ovrebo C."/>
            <person name="Racz N."/>
            <person name="Riley R."/>
            <person name="Savchenko A."/>
            <person name="Shiryaev A."/>
            <person name="Soop K."/>
            <person name="Spirin V."/>
            <person name="Szebenyi C."/>
            <person name="Tomsovsky M."/>
            <person name="Tulloss R.E."/>
            <person name="Uehling J."/>
            <person name="Grigoriev I.V."/>
            <person name="Vagvolgyi C."/>
            <person name="Papp T."/>
            <person name="Martin F.M."/>
            <person name="Miettinen O."/>
            <person name="Hibbett D.S."/>
            <person name="Nagy L.G."/>
        </authorList>
    </citation>
    <scope>NUCLEOTIDE SEQUENCE [LARGE SCALE GENOMIC DNA]</scope>
    <source>
        <strain evidence="6 7">OMC1185</strain>
    </source>
</reference>
<organism evidence="6 7">
    <name type="scientific">Heliocybe sulcata</name>
    <dbReference type="NCBI Taxonomy" id="5364"/>
    <lineage>
        <taxon>Eukaryota</taxon>
        <taxon>Fungi</taxon>
        <taxon>Dikarya</taxon>
        <taxon>Basidiomycota</taxon>
        <taxon>Agaricomycotina</taxon>
        <taxon>Agaricomycetes</taxon>
        <taxon>Gloeophyllales</taxon>
        <taxon>Gloeophyllaceae</taxon>
        <taxon>Heliocybe</taxon>
    </lineage>
</organism>
<sequence>MASVLSAGLTPLEIQTEVPYHYIPTEWICALFVALFSVTGIIHIVEACIFRLWWLLPTASLAAVAEVIGWSGRLWSSQNPRSLNPFLMQITTTIIAPTPLVAANFVILGRIIDRLGPQYSRLGPGLYTLVFCSCDIIALVVQAVGGASASQAAEQHRNANKGGNIMLGGIAFQLAAICIYVACALEFFTRYLLDRPVRKVETRQRQGSSSTLHEHDGLAPTRGHLDRRLSLMVFGLGLSTVFIFIRSVYRTIELNDGWSGRIISTQVYFNVLDGAMITLASFTMNFLHPGFLMGTSKQLKDAQMEKEPKSSYQAEA</sequence>
<dbReference type="STRING" id="5364.A0A5C3NI90"/>
<dbReference type="InterPro" id="IPR007568">
    <property type="entry name" value="RTA1"/>
</dbReference>
<dbReference type="AlphaFoldDB" id="A0A5C3NI90"/>
<feature type="transmembrane region" description="Helical" evidence="5">
    <location>
        <begin position="267"/>
        <end position="287"/>
    </location>
</feature>
<evidence type="ECO:0000256" key="3">
    <source>
        <dbReference type="ARBA" id="ARBA00022989"/>
    </source>
</evidence>
<feature type="transmembrane region" description="Helical" evidence="5">
    <location>
        <begin position="229"/>
        <end position="247"/>
    </location>
</feature>